<dbReference type="RefSeq" id="WP_241552057.1">
    <property type="nucleotide sequence ID" value="NZ_JANCNS010000002.1"/>
</dbReference>
<keyword evidence="3" id="KW-1185">Reference proteome</keyword>
<name>A0A9X2KYM4_9FLAO</name>
<keyword evidence="1" id="KW-0472">Membrane</keyword>
<feature type="transmembrane region" description="Helical" evidence="1">
    <location>
        <begin position="35"/>
        <end position="57"/>
    </location>
</feature>
<sequence>MLPCLNRSLFGIECTGCGAQRAAVMLFQGEFVSAFLLYPAIYSLLGLAVFLFIDLFYKFRHAYSIKIGLIIFNAVIIAGAYIIKMFHFFN</sequence>
<dbReference type="Pfam" id="PF10825">
    <property type="entry name" value="DUF2752"/>
    <property type="match status" value="1"/>
</dbReference>
<evidence type="ECO:0000313" key="3">
    <source>
        <dbReference type="Proteomes" id="UP001155280"/>
    </source>
</evidence>
<reference evidence="2" key="1">
    <citation type="submission" date="2022-07" db="EMBL/GenBank/DDBJ databases">
        <title>Gramela sediminis sp. nov., isolated from deep-sea sediment of the Indian Ocean.</title>
        <authorList>
            <person name="Shi H."/>
        </authorList>
    </citation>
    <scope>NUCLEOTIDE SEQUENCE</scope>
    <source>
        <strain evidence="2">GC03-9</strain>
    </source>
</reference>
<accession>A0A9X2KYM4</accession>
<dbReference type="EMBL" id="JANCNS010000002">
    <property type="protein sequence ID" value="MCP9200762.1"/>
    <property type="molecule type" value="Genomic_DNA"/>
</dbReference>
<dbReference type="InterPro" id="IPR021215">
    <property type="entry name" value="DUF2752"/>
</dbReference>
<protein>
    <submittedName>
        <fullName evidence="2">DUF2752 domain-containing protein</fullName>
    </submittedName>
</protein>
<proteinExistence type="predicted"/>
<dbReference type="Proteomes" id="UP001155280">
    <property type="component" value="Unassembled WGS sequence"/>
</dbReference>
<dbReference type="AlphaFoldDB" id="A0A9X2KYM4"/>
<keyword evidence="1" id="KW-0812">Transmembrane</keyword>
<comment type="caution">
    <text evidence="2">The sequence shown here is derived from an EMBL/GenBank/DDBJ whole genome shotgun (WGS) entry which is preliminary data.</text>
</comment>
<gene>
    <name evidence="2" type="ORF">MKO06_12650</name>
</gene>
<feature type="transmembrane region" description="Helical" evidence="1">
    <location>
        <begin position="69"/>
        <end position="89"/>
    </location>
</feature>
<evidence type="ECO:0000313" key="2">
    <source>
        <dbReference type="EMBL" id="MCP9200762.1"/>
    </source>
</evidence>
<evidence type="ECO:0000256" key="1">
    <source>
        <dbReference type="SAM" id="Phobius"/>
    </source>
</evidence>
<organism evidence="2 3">
    <name type="scientific">Christiangramia oceanisediminis</name>
    <dbReference type="NCBI Taxonomy" id="2920386"/>
    <lineage>
        <taxon>Bacteria</taxon>
        <taxon>Pseudomonadati</taxon>
        <taxon>Bacteroidota</taxon>
        <taxon>Flavobacteriia</taxon>
        <taxon>Flavobacteriales</taxon>
        <taxon>Flavobacteriaceae</taxon>
        <taxon>Christiangramia</taxon>
    </lineage>
</organism>
<keyword evidence="1" id="KW-1133">Transmembrane helix</keyword>